<feature type="transmembrane region" description="Helical" evidence="1">
    <location>
        <begin position="50"/>
        <end position="72"/>
    </location>
</feature>
<keyword evidence="3" id="KW-1185">Reference proteome</keyword>
<evidence type="ECO:0000256" key="1">
    <source>
        <dbReference type="SAM" id="Phobius"/>
    </source>
</evidence>
<sequence length="94" mass="10575">MSPHSLLPKIKMIVLLHPPACFVYPLNLIFPKKQTVEALKKTKTFSLPFLFHILPSSNFTLVLLILPASIFLHQAQRLCVPAFRHARASASKAE</sequence>
<reference evidence="3" key="1">
    <citation type="journal article" date="2019" name="Plant Biotechnol. J.">
        <title>Genome sequencing of the Australian wild diploid species Gossypium australe highlights disease resistance and delayed gland morphogenesis.</title>
        <authorList>
            <person name="Cai Y."/>
            <person name="Cai X."/>
            <person name="Wang Q."/>
            <person name="Wang P."/>
            <person name="Zhang Y."/>
            <person name="Cai C."/>
            <person name="Xu Y."/>
            <person name="Wang K."/>
            <person name="Zhou Z."/>
            <person name="Wang C."/>
            <person name="Geng S."/>
            <person name="Li B."/>
            <person name="Dong Q."/>
            <person name="Hou Y."/>
            <person name="Wang H."/>
            <person name="Ai P."/>
            <person name="Liu Z."/>
            <person name="Yi F."/>
            <person name="Sun M."/>
            <person name="An G."/>
            <person name="Cheng J."/>
            <person name="Zhang Y."/>
            <person name="Shi Q."/>
            <person name="Xie Y."/>
            <person name="Shi X."/>
            <person name="Chang Y."/>
            <person name="Huang F."/>
            <person name="Chen Y."/>
            <person name="Hong S."/>
            <person name="Mi L."/>
            <person name="Sun Q."/>
            <person name="Zhang L."/>
            <person name="Zhou B."/>
            <person name="Peng R."/>
            <person name="Zhang X."/>
            <person name="Liu F."/>
        </authorList>
    </citation>
    <scope>NUCLEOTIDE SEQUENCE [LARGE SCALE GENOMIC DNA]</scope>
    <source>
        <strain evidence="3">cv. PA1801</strain>
    </source>
</reference>
<evidence type="ECO:0000313" key="2">
    <source>
        <dbReference type="EMBL" id="KAA3486422.1"/>
    </source>
</evidence>
<keyword evidence="1" id="KW-0472">Membrane</keyword>
<dbReference type="Proteomes" id="UP000325315">
    <property type="component" value="Unassembled WGS sequence"/>
</dbReference>
<dbReference type="AlphaFoldDB" id="A0A5B6WZZ9"/>
<keyword evidence="1" id="KW-1133">Transmembrane helix</keyword>
<feature type="transmembrane region" description="Helical" evidence="1">
    <location>
        <begin position="12"/>
        <end position="30"/>
    </location>
</feature>
<proteinExistence type="predicted"/>
<name>A0A5B6WZZ9_9ROSI</name>
<accession>A0A5B6WZZ9</accession>
<comment type="caution">
    <text evidence="2">The sequence shown here is derived from an EMBL/GenBank/DDBJ whole genome shotgun (WGS) entry which is preliminary data.</text>
</comment>
<protein>
    <submittedName>
        <fullName evidence="2">Uncharacterized protein</fullName>
    </submittedName>
</protein>
<keyword evidence="1" id="KW-0812">Transmembrane</keyword>
<evidence type="ECO:0000313" key="3">
    <source>
        <dbReference type="Proteomes" id="UP000325315"/>
    </source>
</evidence>
<gene>
    <name evidence="2" type="ORF">EPI10_030336</name>
</gene>
<organism evidence="2 3">
    <name type="scientific">Gossypium australe</name>
    <dbReference type="NCBI Taxonomy" id="47621"/>
    <lineage>
        <taxon>Eukaryota</taxon>
        <taxon>Viridiplantae</taxon>
        <taxon>Streptophyta</taxon>
        <taxon>Embryophyta</taxon>
        <taxon>Tracheophyta</taxon>
        <taxon>Spermatophyta</taxon>
        <taxon>Magnoliopsida</taxon>
        <taxon>eudicotyledons</taxon>
        <taxon>Gunneridae</taxon>
        <taxon>Pentapetalae</taxon>
        <taxon>rosids</taxon>
        <taxon>malvids</taxon>
        <taxon>Malvales</taxon>
        <taxon>Malvaceae</taxon>
        <taxon>Malvoideae</taxon>
        <taxon>Gossypium</taxon>
    </lineage>
</organism>
<dbReference type="EMBL" id="SMMG02000001">
    <property type="protein sequence ID" value="KAA3486422.1"/>
    <property type="molecule type" value="Genomic_DNA"/>
</dbReference>